<dbReference type="EMBL" id="AYLO01000181">
    <property type="protein sequence ID" value="ESS65970.1"/>
    <property type="molecule type" value="Genomic_DNA"/>
</dbReference>
<evidence type="ECO:0000313" key="4">
    <source>
        <dbReference type="Proteomes" id="UP000017842"/>
    </source>
</evidence>
<proteinExistence type="predicted"/>
<gene>
    <name evidence="3" type="ORF">MGMO_223c00010</name>
</gene>
<evidence type="ECO:0000256" key="1">
    <source>
        <dbReference type="SAM" id="Coils"/>
    </source>
</evidence>
<protein>
    <recommendedName>
        <fullName evidence="2">DUF4124 domain-containing protein</fullName>
    </recommendedName>
</protein>
<dbReference type="InterPro" id="IPR025392">
    <property type="entry name" value="DUF4124"/>
</dbReference>
<dbReference type="Proteomes" id="UP000017842">
    <property type="component" value="Unassembled WGS sequence"/>
</dbReference>
<evidence type="ECO:0000313" key="3">
    <source>
        <dbReference type="EMBL" id="ESS65970.1"/>
    </source>
</evidence>
<dbReference type="Pfam" id="PF13511">
    <property type="entry name" value="DUF4124"/>
    <property type="match status" value="1"/>
</dbReference>
<accession>V5AYM1</accession>
<feature type="coiled-coil region" evidence="1">
    <location>
        <begin position="79"/>
        <end position="122"/>
    </location>
</feature>
<feature type="domain" description="DUF4124" evidence="2">
    <location>
        <begin position="31"/>
        <end position="79"/>
    </location>
</feature>
<keyword evidence="4" id="KW-1185">Reference proteome</keyword>
<evidence type="ECO:0000259" key="2">
    <source>
        <dbReference type="Pfam" id="PF13511"/>
    </source>
</evidence>
<comment type="caution">
    <text evidence="3">The sequence shown here is derived from an EMBL/GenBank/DDBJ whole genome shotgun (WGS) entry which is preliminary data.</text>
</comment>
<dbReference type="eggNOG" id="ENOG50304C1">
    <property type="taxonomic scope" value="Bacteria"/>
</dbReference>
<sequence length="217" mass="24403">MFKLSGKNPVQKDIIYELRQTMKTTLLFLGLLLPLQLLADVYKCTDANGKKIYKAIPCAEGQSKVELNVKTGGSTDLNAQESQQALSQQEQEAKAAQKKLQEEQATQKLAQLKQSAMDESAKNQFLIKNNPHKFSAFAIPPYKFDELTPLVKTYQNRLPDIERMRRKAAERALATNQCGRVESVELSEKSTKDSLQILVDCSTAKKFYVSEQELGNN</sequence>
<dbReference type="AlphaFoldDB" id="V5AYM1"/>
<keyword evidence="1" id="KW-0175">Coiled coil</keyword>
<reference evidence="3 4" key="1">
    <citation type="journal article" date="2013" name="Genome Announc.">
        <title>Draft Genome Sequence of the Methanotrophic Gammaproteobacterium Methyloglobulus morosus DSM 22980 Strain KoM1.</title>
        <authorList>
            <person name="Poehlein A."/>
            <person name="Deutzmann J.S."/>
            <person name="Daniel R."/>
            <person name="Simeonova D.D."/>
        </authorList>
    </citation>
    <scope>NUCLEOTIDE SEQUENCE [LARGE SCALE GENOMIC DNA]</scope>
    <source>
        <strain evidence="3 4">KoM1</strain>
    </source>
</reference>
<organism evidence="3 4">
    <name type="scientific">Methyloglobulus morosus KoM1</name>
    <dbReference type="NCBI Taxonomy" id="1116472"/>
    <lineage>
        <taxon>Bacteria</taxon>
        <taxon>Pseudomonadati</taxon>
        <taxon>Pseudomonadota</taxon>
        <taxon>Gammaproteobacteria</taxon>
        <taxon>Methylococcales</taxon>
        <taxon>Methylococcaceae</taxon>
        <taxon>Methyloglobulus</taxon>
    </lineage>
</organism>
<dbReference type="PATRIC" id="fig|1116472.3.peg.4074"/>
<name>V5AYM1_9GAMM</name>
<dbReference type="STRING" id="1116472.MGMO_223c00010"/>